<dbReference type="Proteomes" id="UP000565205">
    <property type="component" value="Unassembled WGS sequence"/>
</dbReference>
<dbReference type="EMBL" id="JABXXQ010000033">
    <property type="protein sequence ID" value="NVN29398.1"/>
    <property type="molecule type" value="Genomic_DNA"/>
</dbReference>
<keyword evidence="2" id="KW-0547">Nucleotide-binding</keyword>
<comment type="caution">
    <text evidence="2">The sequence shown here is derived from an EMBL/GenBank/DDBJ whole genome shotgun (WGS) entry which is preliminary data.</text>
</comment>
<dbReference type="Pfam" id="PF13589">
    <property type="entry name" value="HATPase_c_3"/>
    <property type="match status" value="1"/>
</dbReference>
<keyword evidence="3" id="KW-1185">Reference proteome</keyword>
<keyword evidence="2" id="KW-0067">ATP-binding</keyword>
<evidence type="ECO:0000313" key="4">
    <source>
        <dbReference type="Proteomes" id="UP000565205"/>
    </source>
</evidence>
<reference evidence="2 4" key="1">
    <citation type="submission" date="2020-06" db="EMBL/GenBank/DDBJ databases">
        <title>Description of novel acetic acid bacteria.</title>
        <authorList>
            <person name="Sombolestani A."/>
        </authorList>
    </citation>
    <scope>NUCLEOTIDE SEQUENCE [LARGE SCALE GENOMIC DNA]</scope>
    <source>
        <strain evidence="2 4">LMG 26838</strain>
    </source>
</reference>
<dbReference type="EMBL" id="JACHXV010000002">
    <property type="protein sequence ID" value="MBB3172888.1"/>
    <property type="molecule type" value="Genomic_DNA"/>
</dbReference>
<protein>
    <submittedName>
        <fullName evidence="2">ATP-binding protein</fullName>
    </submittedName>
</protein>
<dbReference type="AlphaFoldDB" id="A0A850NR04"/>
<dbReference type="SUPFAM" id="SSF55874">
    <property type="entry name" value="ATPase domain of HSP90 chaperone/DNA topoisomerase II/histidine kinase"/>
    <property type="match status" value="1"/>
</dbReference>
<dbReference type="Gene3D" id="3.30.565.10">
    <property type="entry name" value="Histidine kinase-like ATPase, C-terminal domain"/>
    <property type="match status" value="1"/>
</dbReference>
<accession>A0A850NR04</accession>
<sequence>MATGEYVMTISRLTVDKLGVKLYDRVSAVMAELVANSYDADATEVTIEAPMGTYLATSKGDAGYRIVVQDNGIGMEPDVVNPFYLKVGGERRKDPKRGNLSTKYKRRVMGRKGVGKLAPFGICNTIEVISAGGDLVDGLDAEGKPAKGYLTSHFVMKRSDIMTDHDDEYRPEIGALDKRVSSQHGTTLILSDFIRRMVPEMPTFSRQLSQRFGVSAANWSVKLVDTEKAVGTPSREAMVGSFSIETMPNTMVTFTGNDTEATAASQMSEWQAIGPDGNQLLGFSAGFVHSDGRFYPVKGWIAYAKESYRDELMAGVRIYCRGKIAAQTPLFNLKSGFTGEYQVRSYLVGELEADWLDESEDLIQTDRRDILWSDDLGQRLENWGQSVVKLLGTLSREPLKKQATVDFLKAGNVVERIQQQFPGDEWKPIRDTTLRIAKMMGERLRQGEIEDQEHVDALVQLSLMLGPHVTLDDTLREAAEEGEGAVGVLASILRTARVAELSSYGMIAEKRVQVIEKIINLKDDPSKLEQALQDSIEEAPWLINPQWSPITSNQSLSTLKDEFEKYFKKETGQEIHLNKFNAKGKRPDFVLSSQDYGLQIIEIKRGGHSIKNDEWDRIQVYIDTMDNFLNLPGHEEFRAIFKRFFVTLVCDEIGLSGAQKRAFDSYKEDRVVEQITWTNFLRRTQHMHKDFLEEANRQKKLALAS</sequence>
<organism evidence="2 4">
    <name type="scientific">Endobacter medicaginis</name>
    <dbReference type="NCBI Taxonomy" id="1181271"/>
    <lineage>
        <taxon>Bacteria</taxon>
        <taxon>Pseudomonadati</taxon>
        <taxon>Pseudomonadota</taxon>
        <taxon>Alphaproteobacteria</taxon>
        <taxon>Acetobacterales</taxon>
        <taxon>Acetobacteraceae</taxon>
        <taxon>Endobacter</taxon>
    </lineage>
</organism>
<dbReference type="GO" id="GO:0005524">
    <property type="term" value="F:ATP binding"/>
    <property type="evidence" value="ECO:0007669"/>
    <property type="project" value="UniProtKB-KW"/>
</dbReference>
<proteinExistence type="predicted"/>
<evidence type="ECO:0000313" key="3">
    <source>
        <dbReference type="Proteomes" id="UP000557688"/>
    </source>
</evidence>
<evidence type="ECO:0000313" key="2">
    <source>
        <dbReference type="EMBL" id="NVN29398.1"/>
    </source>
</evidence>
<dbReference type="RefSeq" id="WP_176622116.1">
    <property type="nucleotide sequence ID" value="NZ_JABXXQ010000033.1"/>
</dbReference>
<reference evidence="1 3" key="2">
    <citation type="submission" date="2020-08" db="EMBL/GenBank/DDBJ databases">
        <title>Genomic Encyclopedia of Type Strains, Phase III (KMG-III): the genomes of soil and plant-associated and newly described type strains.</title>
        <authorList>
            <person name="Whitman W."/>
        </authorList>
    </citation>
    <scope>NUCLEOTIDE SEQUENCE [LARGE SCALE GENOMIC DNA]</scope>
    <source>
        <strain evidence="1 3">CECT 8088</strain>
    </source>
</reference>
<dbReference type="Proteomes" id="UP000557688">
    <property type="component" value="Unassembled WGS sequence"/>
</dbReference>
<evidence type="ECO:0000313" key="1">
    <source>
        <dbReference type="EMBL" id="MBB3172888.1"/>
    </source>
</evidence>
<dbReference type="InterPro" id="IPR036890">
    <property type="entry name" value="HATPase_C_sf"/>
</dbReference>
<name>A0A850NR04_9PROT</name>
<gene>
    <name evidence="1" type="ORF">FHR90_000702</name>
    <name evidence="2" type="ORF">HUK83_03460</name>
</gene>